<dbReference type="EMBL" id="PYWC01000016">
    <property type="protein sequence ID" value="PWW78202.1"/>
    <property type="molecule type" value="Genomic_DNA"/>
</dbReference>
<organism evidence="1 2">
    <name type="scientific">Tuber magnatum</name>
    <name type="common">white Piedmont truffle</name>
    <dbReference type="NCBI Taxonomy" id="42249"/>
    <lineage>
        <taxon>Eukaryota</taxon>
        <taxon>Fungi</taxon>
        <taxon>Dikarya</taxon>
        <taxon>Ascomycota</taxon>
        <taxon>Pezizomycotina</taxon>
        <taxon>Pezizomycetes</taxon>
        <taxon>Pezizales</taxon>
        <taxon>Tuberaceae</taxon>
        <taxon>Tuber</taxon>
    </lineage>
</organism>
<accession>A0A317SUZ5</accession>
<evidence type="ECO:0000313" key="2">
    <source>
        <dbReference type="Proteomes" id="UP000246991"/>
    </source>
</evidence>
<dbReference type="AlphaFoldDB" id="A0A317SUZ5"/>
<reference evidence="1 2" key="1">
    <citation type="submission" date="2018-03" db="EMBL/GenBank/DDBJ databases">
        <title>Genomes of Pezizomycetes fungi and the evolution of truffles.</title>
        <authorList>
            <person name="Murat C."/>
            <person name="Payen T."/>
            <person name="Noel B."/>
            <person name="Kuo A."/>
            <person name="Martin F.M."/>
        </authorList>
    </citation>
    <scope>NUCLEOTIDE SEQUENCE [LARGE SCALE GENOMIC DNA]</scope>
    <source>
        <strain evidence="1">091103-1</strain>
    </source>
</reference>
<name>A0A317SUZ5_9PEZI</name>
<comment type="caution">
    <text evidence="1">The sequence shown here is derived from an EMBL/GenBank/DDBJ whole genome shotgun (WGS) entry which is preliminary data.</text>
</comment>
<proteinExistence type="predicted"/>
<evidence type="ECO:0000313" key="1">
    <source>
        <dbReference type="EMBL" id="PWW78202.1"/>
    </source>
</evidence>
<sequence>MYDTIGTHEYWYSAYSTSYESQVPDQCMPIDCMIGAFIYIVGCYTHVERDTGRAPSPRKMRMASLSLPPRWTILATVPYQYAPRSSLAVDRDAQMLISAAGIMDRWRGASTGTISNCQHHNNHFHPIVFLALLAQAEALAAPTLSYCTVPQPFIHPVRKNKTNIGNAARSYRGFMTPAGPGDACPIPVARIGEGKRGNWHL</sequence>
<protein>
    <submittedName>
        <fullName evidence="1">Uncharacterized protein</fullName>
    </submittedName>
</protein>
<gene>
    <name evidence="1" type="ORF">C7212DRAFT_345032</name>
</gene>
<keyword evidence="2" id="KW-1185">Reference proteome</keyword>
<dbReference type="Proteomes" id="UP000246991">
    <property type="component" value="Unassembled WGS sequence"/>
</dbReference>